<evidence type="ECO:0000256" key="5">
    <source>
        <dbReference type="PROSITE-ProRule" id="PRU00508"/>
    </source>
</evidence>
<feature type="domain" description="UBR-type" evidence="9">
    <location>
        <begin position="1335"/>
        <end position="1401"/>
    </location>
</feature>
<keyword evidence="11" id="KW-1185">Reference proteome</keyword>
<dbReference type="InterPro" id="IPR047509">
    <property type="entry name" value="UBR4-like_UBR-box"/>
</dbReference>
<evidence type="ECO:0000313" key="11">
    <source>
        <dbReference type="Proteomes" id="UP001176961"/>
    </source>
</evidence>
<keyword evidence="7" id="KW-0175">Coiled coil</keyword>
<keyword evidence="4" id="KW-0862">Zinc</keyword>
<evidence type="ECO:0000256" key="6">
    <source>
        <dbReference type="PROSITE-ProRule" id="PRU01388"/>
    </source>
</evidence>
<feature type="region of interest" description="UBR4 E3 catalytic module" evidence="6">
    <location>
        <begin position="3992"/>
        <end position="4410"/>
    </location>
</feature>
<dbReference type="PROSITE" id="PS52043">
    <property type="entry name" value="UBR4_E3"/>
    <property type="match status" value="1"/>
</dbReference>
<evidence type="ECO:0000259" key="9">
    <source>
        <dbReference type="PROSITE" id="PS51157"/>
    </source>
</evidence>
<evidence type="ECO:0000256" key="4">
    <source>
        <dbReference type="ARBA" id="ARBA00022833"/>
    </source>
</evidence>
<sequence length="4410" mass="494708">MCTEAELSPTPLSTFRSIEVKLHFRNKGMNSSTHSQEMASCCSNEDVEFTSELEPQPHCSCGAYDKILCATSLLRRRLVNAVLTELDQYEQPLGSLLQFSRQESDVPGADQSQLSSQSQTHNSQVAHTLTDSLDTIVNSIVSMTEKKITSGLLAWISDQLVEECTPHKLVVLLSEVCGGASCSLNDAAQYTSVCRQLIEKLAAVPKESFDSQEFAEILCCLAENRRLSSQFADRCMKAANMKTWKAPSEILHSNSVPESNTAEALLLRNNRATLLSSGLLNHTLESLWPLEKLSKCEEQFCEDQNLFVESLILRNADKVKTILQTDWVTIDSYCPHLPVPFTAAALACVNSALTTSALDLDLSCSLLENVVRSFALSLSSSPSTMGHVFNSVAKLLGKASRDRNHLMRMVESVEALSVWIDFTLARYSRLSASLWNAIDELLNMLAEQMENRAKEATTGAKTVPIASPEESLNDESVAGNWLESILEQVPAMLDQQSAVQSQIVSEIVEITKRIEFLFRMISSVRDLSHCNDSISSVFKKAQNLSNADIIGYLQNAYISLSNRSLIRSELQSRLLDEVLTSEGSQKAALLQTLISGSAGSTRSQLVSSIFKHALEQYRGTERSKSAERICREECSVLEESSHYLTKQHASEFAKQTVNLLQSFLTDKTSSVVLVDGVISLLLTLVHRRPDCDWSLDLKMLGKTESDWCALMDSLAVFSLRHPSQTFLSGTYALLSHEHLRNGENLELPMLLFILRHLPRLMSDQGQKDLQTFNKHVPGIESLVKQFVQPDNVAKLTDRAVRLFIDFLSGGSWQEYLQSFILVVLIIESTGNGLGLSLFESFTYLLHNIDVHEVKDACISWEATGGIDRLHCTLSIFRNTAFCDSLPSFEEQCRQALSDDVLTKLVADNRSPRKSELNSILKGDGDIGEELKNGVDDYLLHQHLRHEVAMLLLREVQELWKKKPDWSVLNVAHVKWIVKVACSGQYSKETAERADQELNKLGADQAAEFRFCYLSETLLSGATSVQPVQSFEKKPLISIFSTFYEAVLTSDKVKPSWIENHLVILGDVLDKCASVDSSSECTALTPTFVQVLSNMLQKNPNSDLSKQLCSLLAGRLLFLPSWLRCAQAPSALILSFAPILQHLKDYVDAEVLHCAMRDSVGTILRPTLIDDLHDFYAIVVQSTDRLAQTALTWTGKQTAERRDRLHSLVPLQRREDVFHKALMIICTYGDSETHIEVLRHCAENLSAWIDVSTDEENVMRGQSLLVNDNRLVFRLMVVANLFEYCSELGKRAEPYCSDTYFSDSETLKNTVTRRGGPTTLPTVERREETRSGNNVSLCTYAATEKEFVHQHWYNCHTCKMTDNKGVCSVCAINCHRGHDLSYSKQGSFFCDCGAGGCPALKTATYRCPAICAARGRTAPSVHTTVDSGIHQPVSFPVALEHNADSLEVMNLLDRIRSGIESRMEVIERIVRASLHARDSRWSLDERRDNVRRSLADPQRLRMVYDQAIMEDYESAKTNALIEPRRPPEPPNDRNKAREICHVLPFENGCHLWFMLSEHATTLQIFHMHPGQSLSDELEHMRIDSEPVGFAGRQISCRDDKVAVAGLSDILTLRMSREGEIVDRMVIKLAELTTTHSNPIVKVIWAPNRPALLAVATMQLIRMYDLMLDADNFVEELVLPVGNVEDIELIHSSANNEMWLMVLSSSGHLYEHKLIAKTADNTSFFLTNTVTLPHTQQTLGSGVSIHYSSVSELLFLSLEKGTWFAPIEKGNLSRENLTFNWTRLELSTSVHCWQESSGVMACLSYPVASSLVFIYPTLEQILVQRVILKRSAFTHALFTGSSADMIYSMPFFYDSPTNLIYSARWSTLPDLWIECMPSEMCAQAEKEKEEPETELQDSDLVTLFERCEPVERVEVSCTDLSIFYDVHDLNVRLSTVGSMPVTAIQKEQFVLTMRVGDPNTIVRAVRVEMPAERGRGPSEVTIGGKTYPLTMTTDLARFFDIRFTRTQSLELDHRNITLTFSGRSRSQVGMTVVSVRLYGMSKREFGFPRSHLIARMPLSLPDQFLLNVLRMLTTLTTRNLFVKDREWMVKTACRLMSPRLCHRDLVDAANHLLRVLLVDSVHDYYARKDLVIINDLAVFSRGKVPIPTDLMADFALQLKYMMCTRWKQFWSIVKRKFGSSVGIMSFLHREVAAAAALNAPVSVSDPLPALELYTVLLFILLSVNDPHSKQLTQEYLNLYTDPRTSHIAHRVRLVGQSLIYSFALTTRNDRSQARSMSSSTKVMRWGGLRPFFNRTKILSPEEDPVQMEFLMGPLNSIEILTQKNSDMFDLESEWLLHLLQASLAKIRDEGSIGSLPVEGVPVGRGDTVPSTSLLIFAMALMAQLYPANLYPTVVQLIAMVDWKGSIIDINDHNYRQFLLFRLLFVLLTKCGEHLENRKKSEKESEEKRTAMLPEEDSGSPSASVNSAVVEFAAADASREATPTSTSEDRATTKRRSTEKLLAQIVTQLCNAGALDFCRNLLESVASYWRTAREHRTAPRAWSRDSGAASHESGVTGISNGRTGVMDAREHYYTMITDVALRLPCQMRRIVNDVKFDERWQRILCELVTYQHAPQLRRQSKKVLLTMFDGDKQKYREVRDQHMMRAHIELLKKKYAQHSFNHQQLTEMVEIVSAIAATANQRTTLWRTICEEQLNWLLQLACRVADAVSCSVVDLLVSAIRETPGQQEQNIYLADKIISEEENRCLLMMLLVRYLIGRDESRRWLMHGLLRSTIQLASRHNQVILLRILWNDLWPLARGLGDHGAQLADILATYASRLFNSSEMLAVCEAELEAITSTVSRIEKEGHAGWYRQMTGLGLGWKTMLMDTSPCLVCFSRKDTVETVKLNSIKQEARFAANAMMLKLTCHYEISKVIIKLTDVKRNKMIKRVNLFYCPKTVESAVELKTCPELWQRASSCSVTANDTEVVLQLAIPVVTASLVIQFSELTESRQNQELHCPRCSSVVQPNPGLCEHCGENVFQCVKCRAINYDEKDPFLCQSCGFCKYARMDISVVCRPLPGVQPITTDIERASCVESMARLLCEMEQTRAQLGAGRALCESLWLQSRPLPPISFHVESPDAANALIAALPPINHQQPAIHALLLTTTHCKALHEELCMQTQQLIAFREELRSYDRSVKTTPLLHQAINQGFYNASANCFGCLRASILHSLAILQSSCDDEHCLQRLLNSEVVFGTLVDVGRKYEPIREEVEMLLCRISLENEKGTEKLCDLVMNGKISGTVLARSLNTFPDSFWQLKFRGLLKSAMKFNDHDTTLAALSIIDKCLVDAKPIRKRIYRKLQQRRRGIKTDASESVLDRRRVQIANRHLDSCATFGDWLEGKLNWYDCEAPPEKKPRNDTHTSDTAKEHDAWMWRCLFSPWMAVRAAAAKIIVAVAAQPGHLGAAVSVILRGLPLASVAPAAMTDHFFRAAHIIMSGGPGIKARLYSEGLHVWLIKVIFKECKRMHEEEQQETSMDHSFGTLLRSYVELLCLLLTGSGIESLKLKAARDHILVPLLQSTIFLKRVLLRRTRAVEASRSSLERLLRRVSAKDPLMLMRAAVQSLDAIEDLNTKAHIVSVILDVLNPEQKEEEDFHIQIEKDPAQEDFLQGRMTGNPYKSTDAGLGPLMRDIKNKICRDTEMIALMEDDNGMELLVNNQIISLALPVRAVYDKLWKKTNPGQPMVIVYRMRGLLGDAVETFVSTLGEAEGGEAEEDEALSSLTGALSQCGGLSRALSLLSLADIGTAGRFLLSQLRKLFERCVRTEQGRIDLVSSGAINAFMKVLHSCVSLRSSDEETLQLGLEYLEMISALVNDPAVHPILTGISKEDTEWLLSFVMARPDSGTESVNKFCNQVARVIGNLVLGNEEAEKALISMYAKTCQWKEIDETNDVSLRNERVVAVERLCEVTAGILNSKEAAKLKQLILDSGVMAKACMHLVSNHPPLYSATESQEWKAFLLRPSLKLMLSFMHGMARSHEASQRALAEKTLHILHRLEQVASDNSIGTLAENVVEALKENTEVAAQIENVRQETRQKKRQMAMAMRNKQLREMGMQMGKSGEVKVAHRRIANEPVLEDVLDPLASCCICREPLFQGTRVAAAYAFASPIPGESRVPQLATVSQMVMVHIDCHQNAIRRSGGGRNVDEWTKASLHNAGAKCNVLTPIASGTASEADWTAAVNRYQTDLEVAAAVPPLCRAIVFVDICELIDKFVFFRSFSEASQGGGRESNAQYLAVLHLLALSLPADDLPTINARHRVVSFLMTELTLESWREQRIDVLRAALSDCATEGHDSSWGTLRPICLTWAFVDLYFSDVIPIDSDDRVEWLQSHLLDTIRKTSTFVKKFDEEVAPLRTLEAFCEKMDLPLDQITPLIGSGNDADV</sequence>
<feature type="region of interest" description="Disordered" evidence="8">
    <location>
        <begin position="2434"/>
        <end position="2460"/>
    </location>
</feature>
<feature type="zinc finger region" description="UBR-type" evidence="5">
    <location>
        <begin position="1335"/>
        <end position="1401"/>
    </location>
</feature>
<dbReference type="EMBL" id="CATQJL010000112">
    <property type="protein sequence ID" value="CAJ0594414.1"/>
    <property type="molecule type" value="Genomic_DNA"/>
</dbReference>
<dbReference type="InterPro" id="IPR003126">
    <property type="entry name" value="Znf_UBR"/>
</dbReference>
<dbReference type="Pfam" id="PF24079">
    <property type="entry name" value="UBR4"/>
    <property type="match status" value="1"/>
</dbReference>
<comment type="caution">
    <text evidence="10">The sequence shown here is derived from an EMBL/GenBank/DDBJ whole genome shotgun (WGS) entry which is preliminary data.</text>
</comment>
<dbReference type="PROSITE" id="PS51157">
    <property type="entry name" value="ZF_UBR"/>
    <property type="match status" value="1"/>
</dbReference>
<name>A0AA36GLR5_CYLNA</name>
<dbReference type="InterPro" id="IPR056530">
    <property type="entry name" value="UBR4-like_dom"/>
</dbReference>
<evidence type="ECO:0000256" key="3">
    <source>
        <dbReference type="ARBA" id="ARBA00022771"/>
    </source>
</evidence>
<feature type="coiled-coil region" evidence="7">
    <location>
        <begin position="4042"/>
        <end position="4076"/>
    </location>
</feature>
<gene>
    <name evidence="10" type="ORF">CYNAS_LOCUS6397</name>
</gene>
<feature type="region of interest" description="Disordered" evidence="8">
    <location>
        <begin position="2472"/>
        <end position="2493"/>
    </location>
</feature>
<dbReference type="InterPro" id="IPR045189">
    <property type="entry name" value="UBR4-like"/>
</dbReference>
<dbReference type="Pfam" id="PF02916">
    <property type="entry name" value="DNA_PPF"/>
    <property type="match status" value="1"/>
</dbReference>
<dbReference type="SMART" id="SM00396">
    <property type="entry name" value="ZnF_UBR1"/>
    <property type="match status" value="1"/>
</dbReference>
<dbReference type="CDD" id="cd19680">
    <property type="entry name" value="UBR-box_UBR4"/>
    <property type="match status" value="1"/>
</dbReference>
<feature type="compositionally biased region" description="Basic and acidic residues" evidence="8">
    <location>
        <begin position="2434"/>
        <end position="2447"/>
    </location>
</feature>
<proteinExistence type="inferred from homology"/>
<dbReference type="Proteomes" id="UP001176961">
    <property type="component" value="Unassembled WGS sequence"/>
</dbReference>
<evidence type="ECO:0000256" key="2">
    <source>
        <dbReference type="ARBA" id="ARBA00022723"/>
    </source>
</evidence>
<accession>A0AA36GLR5</accession>
<feature type="region of interest" description="Disordered" evidence="8">
    <location>
        <begin position="2537"/>
        <end position="2558"/>
    </location>
</feature>
<dbReference type="PANTHER" id="PTHR21725">
    <property type="entry name" value="E3 UBIQUITIN-PROTEIN LIGASE UBR4"/>
    <property type="match status" value="1"/>
</dbReference>
<comment type="similarity">
    <text evidence="1 6">Belongs to the UBR4 family.</text>
</comment>
<evidence type="ECO:0000256" key="8">
    <source>
        <dbReference type="SAM" id="MobiDB-lite"/>
    </source>
</evidence>
<dbReference type="InterPro" id="IPR004190">
    <property type="entry name" value="DNA_pol_proc_fac"/>
</dbReference>
<dbReference type="Pfam" id="PF13764">
    <property type="entry name" value="E3_UbLigase_R4"/>
    <property type="match status" value="1"/>
</dbReference>
<dbReference type="Pfam" id="PF02207">
    <property type="entry name" value="zf-UBR"/>
    <property type="match status" value="1"/>
</dbReference>
<dbReference type="GO" id="GO:0008270">
    <property type="term" value="F:zinc ion binding"/>
    <property type="evidence" value="ECO:0007669"/>
    <property type="project" value="UniProtKB-KW"/>
</dbReference>
<reference evidence="10" key="1">
    <citation type="submission" date="2023-07" db="EMBL/GenBank/DDBJ databases">
        <authorList>
            <consortium name="CYATHOMIX"/>
        </authorList>
    </citation>
    <scope>NUCLEOTIDE SEQUENCE</scope>
    <source>
        <strain evidence="10">N/A</strain>
    </source>
</reference>
<dbReference type="GO" id="GO:0006260">
    <property type="term" value="P:DNA replication"/>
    <property type="evidence" value="ECO:0007669"/>
    <property type="project" value="InterPro"/>
</dbReference>
<protein>
    <recommendedName>
        <fullName evidence="9">UBR-type domain-containing protein</fullName>
    </recommendedName>
</protein>
<feature type="compositionally biased region" description="Basic and acidic residues" evidence="8">
    <location>
        <begin position="2484"/>
        <end position="2493"/>
    </location>
</feature>
<evidence type="ECO:0000313" key="10">
    <source>
        <dbReference type="EMBL" id="CAJ0594414.1"/>
    </source>
</evidence>
<evidence type="ECO:0000256" key="1">
    <source>
        <dbReference type="ARBA" id="ARBA00009970"/>
    </source>
</evidence>
<organism evidence="10 11">
    <name type="scientific">Cylicocyclus nassatus</name>
    <name type="common">Nematode worm</name>
    <dbReference type="NCBI Taxonomy" id="53992"/>
    <lineage>
        <taxon>Eukaryota</taxon>
        <taxon>Metazoa</taxon>
        <taxon>Ecdysozoa</taxon>
        <taxon>Nematoda</taxon>
        <taxon>Chromadorea</taxon>
        <taxon>Rhabditida</taxon>
        <taxon>Rhabditina</taxon>
        <taxon>Rhabditomorpha</taxon>
        <taxon>Strongyloidea</taxon>
        <taxon>Strongylidae</taxon>
        <taxon>Cylicocyclus</taxon>
    </lineage>
</organism>
<evidence type="ECO:0000256" key="7">
    <source>
        <dbReference type="SAM" id="Coils"/>
    </source>
</evidence>
<keyword evidence="2" id="KW-0479">Metal-binding</keyword>
<keyword evidence="3 6" id="KW-0863">Zinc-finger</keyword>
<dbReference type="InterPro" id="IPR025704">
    <property type="entry name" value="E3_Ub_ligase_UBR4_C"/>
</dbReference>
<dbReference type="PANTHER" id="PTHR21725:SF1">
    <property type="entry name" value="E3 UBIQUITIN-PROTEIN LIGASE UBR4"/>
    <property type="match status" value="1"/>
</dbReference>